<keyword evidence="1" id="KW-0812">Transmembrane</keyword>
<comment type="caution">
    <text evidence="2">The sequence shown here is derived from an EMBL/GenBank/DDBJ whole genome shotgun (WGS) entry which is preliminary data.</text>
</comment>
<dbReference type="EMBL" id="JAVDUU010000005">
    <property type="protein sequence ID" value="MDR6945033.1"/>
    <property type="molecule type" value="Genomic_DNA"/>
</dbReference>
<proteinExistence type="predicted"/>
<gene>
    <name evidence="2" type="ORF">J2W55_004901</name>
</gene>
<dbReference type="Proteomes" id="UP001247620">
    <property type="component" value="Unassembled WGS sequence"/>
</dbReference>
<name>A0ABU1TI14_9SPHI</name>
<protein>
    <submittedName>
        <fullName evidence="2">Membrane protein</fullName>
    </submittedName>
</protein>
<evidence type="ECO:0000313" key="2">
    <source>
        <dbReference type="EMBL" id="MDR6945033.1"/>
    </source>
</evidence>
<keyword evidence="1" id="KW-1133">Transmembrane helix</keyword>
<feature type="transmembrane region" description="Helical" evidence="1">
    <location>
        <begin position="7"/>
        <end position="28"/>
    </location>
</feature>
<evidence type="ECO:0000313" key="3">
    <source>
        <dbReference type="Proteomes" id="UP001247620"/>
    </source>
</evidence>
<evidence type="ECO:0000256" key="1">
    <source>
        <dbReference type="SAM" id="Phobius"/>
    </source>
</evidence>
<keyword evidence="1" id="KW-0472">Membrane</keyword>
<organism evidence="2 3">
    <name type="scientific">Mucilaginibacter pocheonensis</name>
    <dbReference type="NCBI Taxonomy" id="398050"/>
    <lineage>
        <taxon>Bacteria</taxon>
        <taxon>Pseudomonadati</taxon>
        <taxon>Bacteroidota</taxon>
        <taxon>Sphingobacteriia</taxon>
        <taxon>Sphingobacteriales</taxon>
        <taxon>Sphingobacteriaceae</taxon>
        <taxon>Mucilaginibacter</taxon>
    </lineage>
</organism>
<reference evidence="2 3" key="1">
    <citation type="submission" date="2023-07" db="EMBL/GenBank/DDBJ databases">
        <title>Sorghum-associated microbial communities from plants grown in Nebraska, USA.</title>
        <authorList>
            <person name="Schachtman D."/>
        </authorList>
    </citation>
    <scope>NUCLEOTIDE SEQUENCE [LARGE SCALE GENOMIC DNA]</scope>
    <source>
        <strain evidence="2 3">3262</strain>
    </source>
</reference>
<feature type="transmembrane region" description="Helical" evidence="1">
    <location>
        <begin position="48"/>
        <end position="81"/>
    </location>
</feature>
<sequence>MIKKKAILWGIAIWIIITLIFSVFNAHANGFISIGFPWHFYSYKTMEASLGSALTVSFLLIDFLLDLIALLAFIILLNIILLNRRKHPKIS</sequence>
<accession>A0ABU1TI14</accession>
<keyword evidence="3" id="KW-1185">Reference proteome</keyword>